<sequence>MAVNLEADPIKNGFEEAAAVSSQAVLQFMNSGNEQYDFCLDYFSNILQAKVGAKFLNVTSVDGREYQFNEALPQDVQEAVAQHSPRVIIKGCHAKFNAFITSLHNVDYLFCQFRTKYIRHRLGYKFNVEDAILDVHGITFEALSELKAKCSILRLYKAEDCITKLHSLPPNLVFPAIEEVHIFSDFAKTKSLDRQLEYMSSAIAVIPKLFPMSVFISLVFNLGEFPNTENFNNFVNDVTALMNDAPDKDFVVGCVFCHVNREPPSNFNRDGWSFYYYNLQGKKEIKISSKKALHLIIDPRRGPAKYSRTLALDREEPNGELENKWYDEVQFI</sequence>
<accession>A0AC34GSR3</accession>
<reference evidence="2" key="1">
    <citation type="submission" date="2022-11" db="UniProtKB">
        <authorList>
            <consortium name="WormBaseParasite"/>
        </authorList>
    </citation>
    <scope>IDENTIFICATION</scope>
</reference>
<name>A0AC34GSR3_9BILA</name>
<proteinExistence type="predicted"/>
<protein>
    <submittedName>
        <fullName evidence="2">Uncharacterized protein</fullName>
    </submittedName>
</protein>
<evidence type="ECO:0000313" key="1">
    <source>
        <dbReference type="Proteomes" id="UP000887579"/>
    </source>
</evidence>
<organism evidence="1 2">
    <name type="scientific">Panagrolaimus sp. ES5</name>
    <dbReference type="NCBI Taxonomy" id="591445"/>
    <lineage>
        <taxon>Eukaryota</taxon>
        <taxon>Metazoa</taxon>
        <taxon>Ecdysozoa</taxon>
        <taxon>Nematoda</taxon>
        <taxon>Chromadorea</taxon>
        <taxon>Rhabditida</taxon>
        <taxon>Tylenchina</taxon>
        <taxon>Panagrolaimomorpha</taxon>
        <taxon>Panagrolaimoidea</taxon>
        <taxon>Panagrolaimidae</taxon>
        <taxon>Panagrolaimus</taxon>
    </lineage>
</organism>
<dbReference type="WBParaSite" id="ES5_v2.g7848.t1">
    <property type="protein sequence ID" value="ES5_v2.g7848.t1"/>
    <property type="gene ID" value="ES5_v2.g7848"/>
</dbReference>
<evidence type="ECO:0000313" key="2">
    <source>
        <dbReference type="WBParaSite" id="ES5_v2.g7848.t1"/>
    </source>
</evidence>
<dbReference type="Proteomes" id="UP000887579">
    <property type="component" value="Unplaced"/>
</dbReference>